<protein>
    <submittedName>
        <fullName evidence="1">Uncharacterized protein</fullName>
    </submittedName>
</protein>
<dbReference type="AlphaFoldDB" id="A0A1V1H3G3"/>
<gene>
    <name evidence="1" type="primary">OP_Ba0089L24.20</name>
</gene>
<name>A0A1V1H3G3_ORYPU</name>
<dbReference type="EMBL" id="AP011466">
    <property type="protein sequence ID" value="BAX24931.1"/>
    <property type="molecule type" value="Genomic_DNA"/>
</dbReference>
<proteinExistence type="predicted"/>
<organism evidence="1">
    <name type="scientific">Oryza punctata</name>
    <name type="common">Red rice</name>
    <dbReference type="NCBI Taxonomy" id="4537"/>
    <lineage>
        <taxon>Eukaryota</taxon>
        <taxon>Viridiplantae</taxon>
        <taxon>Streptophyta</taxon>
        <taxon>Embryophyta</taxon>
        <taxon>Tracheophyta</taxon>
        <taxon>Spermatophyta</taxon>
        <taxon>Magnoliopsida</taxon>
        <taxon>Liliopsida</taxon>
        <taxon>Poales</taxon>
        <taxon>Poaceae</taxon>
        <taxon>BOP clade</taxon>
        <taxon>Oryzoideae</taxon>
        <taxon>Oryzeae</taxon>
        <taxon>Oryzinae</taxon>
        <taxon>Oryza</taxon>
    </lineage>
</organism>
<sequence>MARPGMARVATPTCGCRGVAAGGLVPGASRDAPGTCSTRCPVRASQENAHGFSLLAPLCKIRGVLEIDQQNHSIGCGFPGVHSNLTGWI</sequence>
<evidence type="ECO:0000313" key="1">
    <source>
        <dbReference type="EMBL" id="BAX24931.1"/>
    </source>
</evidence>
<reference evidence="1" key="1">
    <citation type="submission" date="2009-05" db="EMBL/GenBank/DDBJ databases">
        <title>Oryza sativa Japonica Group genomic DNA, chromosome 6, BAC clone:KMK0024M20, cultivar:Khau Mac Kho.</title>
        <authorList>
            <person name="Matsumoto T."/>
            <person name="Wu J."/>
            <person name="Kanamori H."/>
        </authorList>
    </citation>
    <scope>NUCLEOTIDE SEQUENCE</scope>
    <source>
        <strain evidence="1">IRGC 105690</strain>
    </source>
</reference>
<accession>A0A1V1H3G3</accession>